<evidence type="ECO:0000256" key="2">
    <source>
        <dbReference type="ARBA" id="ARBA00005982"/>
    </source>
</evidence>
<reference evidence="9" key="2">
    <citation type="journal article" date="2024" name="Plant">
        <title>Genomic evolution and insights into agronomic trait innovations of Sesamum species.</title>
        <authorList>
            <person name="Miao H."/>
            <person name="Wang L."/>
            <person name="Qu L."/>
            <person name="Liu H."/>
            <person name="Sun Y."/>
            <person name="Le M."/>
            <person name="Wang Q."/>
            <person name="Wei S."/>
            <person name="Zheng Y."/>
            <person name="Lin W."/>
            <person name="Duan Y."/>
            <person name="Cao H."/>
            <person name="Xiong S."/>
            <person name="Wang X."/>
            <person name="Wei L."/>
            <person name="Li C."/>
            <person name="Ma Q."/>
            <person name="Ju M."/>
            <person name="Zhao R."/>
            <person name="Li G."/>
            <person name="Mu C."/>
            <person name="Tian Q."/>
            <person name="Mei H."/>
            <person name="Zhang T."/>
            <person name="Gao T."/>
            <person name="Zhang H."/>
        </authorList>
    </citation>
    <scope>NUCLEOTIDE SEQUENCE</scope>
    <source>
        <strain evidence="9">G02</strain>
    </source>
</reference>
<comment type="similarity">
    <text evidence="6">Belongs to the major facilitator superfamily. Phosphate:H(+) symporter (TC 2.A.1.9) family.</text>
</comment>
<dbReference type="InterPro" id="IPR000109">
    <property type="entry name" value="POT_fam"/>
</dbReference>
<dbReference type="InterPro" id="IPR036259">
    <property type="entry name" value="MFS_trans_sf"/>
</dbReference>
<keyword evidence="7" id="KW-0813">Transport</keyword>
<comment type="caution">
    <text evidence="9">The sequence shown here is derived from an EMBL/GenBank/DDBJ whole genome shotgun (WGS) entry which is preliminary data.</text>
</comment>
<dbReference type="GO" id="GO:0016020">
    <property type="term" value="C:membrane"/>
    <property type="evidence" value="ECO:0007669"/>
    <property type="project" value="UniProtKB-SubCell"/>
</dbReference>
<feature type="transmembrane region" description="Helical" evidence="8">
    <location>
        <begin position="149"/>
        <end position="166"/>
    </location>
</feature>
<comment type="subcellular location">
    <subcellularLocation>
        <location evidence="1 7">Membrane</location>
        <topology evidence="1 7">Multi-pass membrane protein</topology>
    </subcellularLocation>
</comment>
<dbReference type="PROSITE" id="PS01022">
    <property type="entry name" value="PTR2_1"/>
    <property type="match status" value="1"/>
</dbReference>
<name>A0AAW2TWT8_SESRA</name>
<evidence type="ECO:0000256" key="3">
    <source>
        <dbReference type="ARBA" id="ARBA00022692"/>
    </source>
</evidence>
<evidence type="ECO:0000256" key="1">
    <source>
        <dbReference type="ARBA" id="ARBA00004141"/>
    </source>
</evidence>
<feature type="transmembrane region" description="Helical" evidence="8">
    <location>
        <begin position="221"/>
        <end position="239"/>
    </location>
</feature>
<dbReference type="InterPro" id="IPR018456">
    <property type="entry name" value="PTR2_symporter_CS"/>
</dbReference>
<evidence type="ECO:0000256" key="8">
    <source>
        <dbReference type="SAM" id="Phobius"/>
    </source>
</evidence>
<dbReference type="SUPFAM" id="SSF103473">
    <property type="entry name" value="MFS general substrate transporter"/>
    <property type="match status" value="1"/>
</dbReference>
<dbReference type="PROSITE" id="PS01023">
    <property type="entry name" value="PTR2_2"/>
    <property type="match status" value="1"/>
</dbReference>
<dbReference type="Gene3D" id="1.20.1250.20">
    <property type="entry name" value="MFS general substrate transporter like domains"/>
    <property type="match status" value="1"/>
</dbReference>
<dbReference type="GO" id="GO:0006857">
    <property type="term" value="P:oligopeptide transport"/>
    <property type="evidence" value="ECO:0007669"/>
    <property type="project" value="InterPro"/>
</dbReference>
<dbReference type="GO" id="GO:0022857">
    <property type="term" value="F:transmembrane transporter activity"/>
    <property type="evidence" value="ECO:0007669"/>
    <property type="project" value="InterPro"/>
</dbReference>
<feature type="transmembrane region" description="Helical" evidence="8">
    <location>
        <begin position="78"/>
        <end position="96"/>
    </location>
</feature>
<keyword evidence="4 8" id="KW-1133">Transmembrane helix</keyword>
<evidence type="ECO:0000256" key="7">
    <source>
        <dbReference type="RuleBase" id="RU003755"/>
    </source>
</evidence>
<gene>
    <name evidence="9" type="ORF">Sradi_1875900</name>
</gene>
<keyword evidence="3 7" id="KW-0812">Transmembrane</keyword>
<evidence type="ECO:0000256" key="5">
    <source>
        <dbReference type="ARBA" id="ARBA00023136"/>
    </source>
</evidence>
<dbReference type="EMBL" id="JACGWJ010000007">
    <property type="protein sequence ID" value="KAL0409415.1"/>
    <property type="molecule type" value="Genomic_DNA"/>
</dbReference>
<accession>A0AAW2TWT8</accession>
<dbReference type="AlphaFoldDB" id="A0AAW2TWT8"/>
<dbReference type="PANTHER" id="PTHR11654">
    <property type="entry name" value="OLIGOPEPTIDE TRANSPORTER-RELATED"/>
    <property type="match status" value="1"/>
</dbReference>
<sequence length="406" mass="44606">MAAVLPETAHQAAETIPDAWDYKGRLSLKSSSGGWGSAAMILGVEACERMTTLGIVVNLVTYLTGTMHLGNAVAANDVTNFLGTAFMLCLLGGFVADTFLGRYLTIGIFTTIQATGITILTISTVLPGLRPPKCTAGSPSCIPANGKQLGVLYLALYLTALGTGGLKSSVSGFGSDQFDDTDKRETKQMIKFFNWFFFFINVGSLIAVTVLVYIQDNVGREWGYGICACAIVVALAVFLSGTRRYRFKKLVGSPLTQIAAVFVAAWRKRHLDLPSDPSLLFDDDDIVAGEGQRKKKKQKLPHSKEFRFLDKAAVKDSQAGAASTNKWHLSTLTDVEEVKLVIRMLPTWATTIMFWTVYAQMTTFSVSQATTLNRHIGSFEIPHGLLRWEHPLDRPHLRPYHRPHRP</sequence>
<protein>
    <submittedName>
        <fullName evidence="9">Protein NRT1/ PTR FAMILY 6.3</fullName>
    </submittedName>
</protein>
<keyword evidence="5 8" id="KW-0472">Membrane</keyword>
<feature type="transmembrane region" description="Helical" evidence="8">
    <location>
        <begin position="103"/>
        <end position="129"/>
    </location>
</feature>
<comment type="similarity">
    <text evidence="2 7">Belongs to the major facilitator superfamily. Proton-dependent oligopeptide transporter (POT/PTR) (TC 2.A.17) family.</text>
</comment>
<feature type="transmembrane region" description="Helical" evidence="8">
    <location>
        <begin position="192"/>
        <end position="215"/>
    </location>
</feature>
<evidence type="ECO:0000256" key="4">
    <source>
        <dbReference type="ARBA" id="ARBA00022989"/>
    </source>
</evidence>
<evidence type="ECO:0000313" key="9">
    <source>
        <dbReference type="EMBL" id="KAL0409415.1"/>
    </source>
</evidence>
<organism evidence="9">
    <name type="scientific">Sesamum radiatum</name>
    <name type="common">Black benniseed</name>
    <dbReference type="NCBI Taxonomy" id="300843"/>
    <lineage>
        <taxon>Eukaryota</taxon>
        <taxon>Viridiplantae</taxon>
        <taxon>Streptophyta</taxon>
        <taxon>Embryophyta</taxon>
        <taxon>Tracheophyta</taxon>
        <taxon>Spermatophyta</taxon>
        <taxon>Magnoliopsida</taxon>
        <taxon>eudicotyledons</taxon>
        <taxon>Gunneridae</taxon>
        <taxon>Pentapetalae</taxon>
        <taxon>asterids</taxon>
        <taxon>lamiids</taxon>
        <taxon>Lamiales</taxon>
        <taxon>Pedaliaceae</taxon>
        <taxon>Sesamum</taxon>
    </lineage>
</organism>
<dbReference type="Pfam" id="PF00854">
    <property type="entry name" value="PTR2"/>
    <property type="match status" value="1"/>
</dbReference>
<reference evidence="9" key="1">
    <citation type="submission" date="2020-06" db="EMBL/GenBank/DDBJ databases">
        <authorList>
            <person name="Li T."/>
            <person name="Hu X."/>
            <person name="Zhang T."/>
            <person name="Song X."/>
            <person name="Zhang H."/>
            <person name="Dai N."/>
            <person name="Sheng W."/>
            <person name="Hou X."/>
            <person name="Wei L."/>
        </authorList>
    </citation>
    <scope>NUCLEOTIDE SEQUENCE</scope>
    <source>
        <strain evidence="9">G02</strain>
        <tissue evidence="9">Leaf</tissue>
    </source>
</reference>
<proteinExistence type="inferred from homology"/>
<evidence type="ECO:0000256" key="6">
    <source>
        <dbReference type="ARBA" id="ARBA00044504"/>
    </source>
</evidence>